<reference evidence="1" key="1">
    <citation type="submission" date="2020-12" db="EMBL/GenBank/DDBJ databases">
        <title>Bacterial novel species Flavobacterium sp. SE-1-e isolated from soil.</title>
        <authorList>
            <person name="Jung H.-Y."/>
        </authorList>
    </citation>
    <scope>NUCLEOTIDE SEQUENCE</scope>
    <source>
        <strain evidence="1">SE-1-e</strain>
    </source>
</reference>
<accession>A0A934PKU1</accession>
<dbReference type="Proteomes" id="UP000609172">
    <property type="component" value="Unassembled WGS sequence"/>
</dbReference>
<evidence type="ECO:0000313" key="2">
    <source>
        <dbReference type="Proteomes" id="UP000609172"/>
    </source>
</evidence>
<organism evidence="1 2">
    <name type="scientific">Flavobacterium agrisoli</name>
    <dbReference type="NCBI Taxonomy" id="2793066"/>
    <lineage>
        <taxon>Bacteria</taxon>
        <taxon>Pseudomonadati</taxon>
        <taxon>Bacteroidota</taxon>
        <taxon>Flavobacteriia</taxon>
        <taxon>Flavobacteriales</taxon>
        <taxon>Flavobacteriaceae</taxon>
        <taxon>Flavobacterium</taxon>
    </lineage>
</organism>
<sequence>MKTIYLLSNIILFAIIVSSCKKDEKDNLVVPPTAVEAPMETKKIECYQAVVEQDTILLTLDVNSVNDFNGELTYSYYQKDKSFGTLLGNVRGDTIFADYTFQSEGKTSVREMAFLKKDPTTYVEGYGDIIETNEKTVFKDKKAIKFDGNIIYKKINCN</sequence>
<dbReference type="RefSeq" id="WP_200105038.1">
    <property type="nucleotide sequence ID" value="NZ_JAEHFV010000001.1"/>
</dbReference>
<proteinExistence type="predicted"/>
<name>A0A934PKU1_9FLAO</name>
<evidence type="ECO:0000313" key="1">
    <source>
        <dbReference type="EMBL" id="MBK0369130.1"/>
    </source>
</evidence>
<gene>
    <name evidence="1" type="ORF">I5M07_04705</name>
</gene>
<dbReference type="EMBL" id="JAEHFV010000001">
    <property type="protein sequence ID" value="MBK0369130.1"/>
    <property type="molecule type" value="Genomic_DNA"/>
</dbReference>
<dbReference type="AlphaFoldDB" id="A0A934PKU1"/>
<comment type="caution">
    <text evidence="1">The sequence shown here is derived from an EMBL/GenBank/DDBJ whole genome shotgun (WGS) entry which is preliminary data.</text>
</comment>
<dbReference type="PROSITE" id="PS51257">
    <property type="entry name" value="PROKAR_LIPOPROTEIN"/>
    <property type="match status" value="1"/>
</dbReference>
<protein>
    <submittedName>
        <fullName evidence="1">Uncharacterized protein</fullName>
    </submittedName>
</protein>
<keyword evidence="2" id="KW-1185">Reference proteome</keyword>